<reference evidence="8 9" key="1">
    <citation type="submission" date="2019-10" db="EMBL/GenBank/DDBJ databases">
        <title>Streptomyces tenebrisbrunneis sp.nov., an endogenous actinomycete isolated from of Lycium ruthenicum.</title>
        <authorList>
            <person name="Ma L."/>
        </authorList>
    </citation>
    <scope>NUCLEOTIDE SEQUENCE [LARGE SCALE GENOMIC DNA]</scope>
    <source>
        <strain evidence="8 9">TRM 66187</strain>
    </source>
</reference>
<evidence type="ECO:0000256" key="4">
    <source>
        <dbReference type="ARBA" id="ARBA00022777"/>
    </source>
</evidence>
<dbReference type="InterPro" id="IPR043129">
    <property type="entry name" value="ATPase_NBD"/>
</dbReference>
<evidence type="ECO:0000259" key="6">
    <source>
        <dbReference type="Pfam" id="PF00370"/>
    </source>
</evidence>
<dbReference type="EMBL" id="WHPN01000301">
    <property type="protein sequence ID" value="KAF4407709.1"/>
    <property type="molecule type" value="Genomic_DNA"/>
</dbReference>
<keyword evidence="2" id="KW-0859">Xylose metabolism</keyword>
<feature type="compositionally biased region" description="Low complexity" evidence="5">
    <location>
        <begin position="515"/>
        <end position="538"/>
    </location>
</feature>
<evidence type="ECO:0000313" key="9">
    <source>
        <dbReference type="Proteomes" id="UP000621266"/>
    </source>
</evidence>
<name>A0ABQ7FFA2_9ACTN</name>
<dbReference type="PANTHER" id="PTHR43095">
    <property type="entry name" value="SUGAR KINASE"/>
    <property type="match status" value="1"/>
</dbReference>
<dbReference type="SUPFAM" id="SSF53067">
    <property type="entry name" value="Actin-like ATPase domain"/>
    <property type="match status" value="2"/>
</dbReference>
<protein>
    <submittedName>
        <fullName evidence="8">Carbohydrate kinase</fullName>
    </submittedName>
</protein>
<sequence length="569" mass="57578">MAEPVTSPPVPPVPPAPPGATGATGVSRVPGEPSGVPVLAGLDLGSTRVKAVVCTADGSVLGSGARPTPLGEDDADALVSAALGALAEAVAAAGRPPLAVGLTGMAETGVPLAPDGRPAGPLLTWSDPRGTEQAARLVRTVGGPHLHAVTGVRPSAKATLAKWCWLREHRPEALERMGVWSGAADLVARALTGRTATDPTFAQRTMAYDVHRGRWDPELAALAGLSTARLPPVRAPGEPAGHVTGDGARRVPGLRTGTPVVVAGHDHLVGAWAAGARTAGAVADSMGTAEAVLTLSERPPEPAGALARGMGYGRHADGRHWYVMAGTGSCGALTDWCAELLGLPGGPERQRRFGALLAEAGGGPTGLVVEPYLSGRTAPAPDPDRRVAVHGLGPGDGPARLALAVVEATAYQARWMTEAQAELTGVPPDEVVLLGGPVAQTRWPGVKAAVTPWRTRVLAEHRAPAVGAALLAAPAAGLPVPGPLPTETREPGPGEDRERYDAVYREAFLPAVTRAAGPATAPGTAAAAGPATAAAPPRTGRPDPGRTARPGPARTAHPDPARTPNRSRP</sequence>
<dbReference type="RefSeq" id="WP_156206605.1">
    <property type="nucleotide sequence ID" value="NZ_WHPN01000301.1"/>
</dbReference>
<keyword evidence="3" id="KW-0808">Transferase</keyword>
<comment type="caution">
    <text evidence="8">The sequence shown here is derived from an EMBL/GenBank/DDBJ whole genome shotgun (WGS) entry which is preliminary data.</text>
</comment>
<gene>
    <name evidence="8" type="ORF">GCU69_18080</name>
</gene>
<feature type="domain" description="Carbohydrate kinase FGGY N-terminal" evidence="6">
    <location>
        <begin position="40"/>
        <end position="271"/>
    </location>
</feature>
<dbReference type="Pfam" id="PF00370">
    <property type="entry name" value="FGGY_N"/>
    <property type="match status" value="1"/>
</dbReference>
<feature type="region of interest" description="Disordered" evidence="5">
    <location>
        <begin position="515"/>
        <end position="569"/>
    </location>
</feature>
<evidence type="ECO:0000256" key="1">
    <source>
        <dbReference type="ARBA" id="ARBA00009156"/>
    </source>
</evidence>
<dbReference type="InterPro" id="IPR018484">
    <property type="entry name" value="FGGY_N"/>
</dbReference>
<dbReference type="Proteomes" id="UP000621266">
    <property type="component" value="Unassembled WGS sequence"/>
</dbReference>
<evidence type="ECO:0000256" key="3">
    <source>
        <dbReference type="ARBA" id="ARBA00022679"/>
    </source>
</evidence>
<feature type="region of interest" description="Disordered" evidence="5">
    <location>
        <begin position="230"/>
        <end position="252"/>
    </location>
</feature>
<evidence type="ECO:0000313" key="8">
    <source>
        <dbReference type="EMBL" id="KAF4407709.1"/>
    </source>
</evidence>
<dbReference type="InterPro" id="IPR018485">
    <property type="entry name" value="FGGY_C"/>
</dbReference>
<feature type="domain" description="Carbohydrate kinase FGGY C-terminal" evidence="7">
    <location>
        <begin position="285"/>
        <end position="475"/>
    </location>
</feature>
<dbReference type="GO" id="GO:0016301">
    <property type="term" value="F:kinase activity"/>
    <property type="evidence" value="ECO:0007669"/>
    <property type="project" value="UniProtKB-KW"/>
</dbReference>
<proteinExistence type="inferred from homology"/>
<dbReference type="PANTHER" id="PTHR43095:SF5">
    <property type="entry name" value="XYLULOSE KINASE"/>
    <property type="match status" value="1"/>
</dbReference>
<organism evidence="8 9">
    <name type="scientific">Streptomyces lycii</name>
    <dbReference type="NCBI Taxonomy" id="2654337"/>
    <lineage>
        <taxon>Bacteria</taxon>
        <taxon>Bacillati</taxon>
        <taxon>Actinomycetota</taxon>
        <taxon>Actinomycetes</taxon>
        <taxon>Kitasatosporales</taxon>
        <taxon>Streptomycetaceae</taxon>
        <taxon>Streptomyces</taxon>
    </lineage>
</organism>
<evidence type="ECO:0000256" key="2">
    <source>
        <dbReference type="ARBA" id="ARBA00022629"/>
    </source>
</evidence>
<comment type="similarity">
    <text evidence="1">Belongs to the FGGY kinase family.</text>
</comment>
<keyword evidence="4 8" id="KW-0418">Kinase</keyword>
<feature type="compositionally biased region" description="Basic and acidic residues" evidence="5">
    <location>
        <begin position="487"/>
        <end position="497"/>
    </location>
</feature>
<feature type="compositionally biased region" description="Pro residues" evidence="5">
    <location>
        <begin position="1"/>
        <end position="18"/>
    </location>
</feature>
<dbReference type="Gene3D" id="3.30.420.40">
    <property type="match status" value="2"/>
</dbReference>
<keyword evidence="2" id="KW-0119">Carbohydrate metabolism</keyword>
<dbReference type="CDD" id="cd07773">
    <property type="entry name" value="ASKHA_NBD_FGGY_FK"/>
    <property type="match status" value="1"/>
</dbReference>
<accession>A0ABQ7FFA2</accession>
<dbReference type="Pfam" id="PF02782">
    <property type="entry name" value="FGGY_C"/>
    <property type="match status" value="1"/>
</dbReference>
<evidence type="ECO:0000256" key="5">
    <source>
        <dbReference type="SAM" id="MobiDB-lite"/>
    </source>
</evidence>
<feature type="region of interest" description="Disordered" evidence="5">
    <location>
        <begin position="1"/>
        <end position="32"/>
    </location>
</feature>
<dbReference type="InterPro" id="IPR050406">
    <property type="entry name" value="FGGY_Carb_Kinase"/>
</dbReference>
<evidence type="ECO:0000259" key="7">
    <source>
        <dbReference type="Pfam" id="PF02782"/>
    </source>
</evidence>
<keyword evidence="9" id="KW-1185">Reference proteome</keyword>
<feature type="region of interest" description="Disordered" evidence="5">
    <location>
        <begin position="475"/>
        <end position="497"/>
    </location>
</feature>